<evidence type="ECO:0000313" key="13">
    <source>
        <dbReference type="EMBL" id="KAK3287932.1"/>
    </source>
</evidence>
<dbReference type="GO" id="GO:0006890">
    <property type="term" value="P:retrograde vesicle-mediated transport, Golgi to endoplasmic reticulum"/>
    <property type="evidence" value="ECO:0007669"/>
    <property type="project" value="UniProtKB-UniRule"/>
</dbReference>
<dbReference type="GO" id="GO:0006888">
    <property type="term" value="P:endoplasmic reticulum to Golgi vesicle-mediated transport"/>
    <property type="evidence" value="ECO:0007669"/>
    <property type="project" value="TreeGrafter"/>
</dbReference>
<comment type="caution">
    <text evidence="13">The sequence shown here is derived from an EMBL/GenBank/DDBJ whole genome shotgun (WGS) entry which is preliminary data.</text>
</comment>
<proteinExistence type="inferred from homology"/>
<organism evidence="13 14">
    <name type="scientific">Cymbomonas tetramitiformis</name>
    <dbReference type="NCBI Taxonomy" id="36881"/>
    <lineage>
        <taxon>Eukaryota</taxon>
        <taxon>Viridiplantae</taxon>
        <taxon>Chlorophyta</taxon>
        <taxon>Pyramimonadophyceae</taxon>
        <taxon>Pyramimonadales</taxon>
        <taxon>Pyramimonadaceae</taxon>
        <taxon>Cymbomonas</taxon>
    </lineage>
</organism>
<evidence type="ECO:0000256" key="9">
    <source>
        <dbReference type="ARBA" id="ARBA00023136"/>
    </source>
</evidence>
<keyword evidence="7 12" id="KW-0653">Protein transport</keyword>
<dbReference type="EMBL" id="LGRX02000647">
    <property type="protein sequence ID" value="KAK3287932.1"/>
    <property type="molecule type" value="Genomic_DNA"/>
</dbReference>
<comment type="similarity">
    <text evidence="3 12">Belongs to the COPE family.</text>
</comment>
<dbReference type="PANTHER" id="PTHR10805">
    <property type="entry name" value="COATOMER SUBUNIT EPSILON"/>
    <property type="match status" value="1"/>
</dbReference>
<dbReference type="SUPFAM" id="SSF48452">
    <property type="entry name" value="TPR-like"/>
    <property type="match status" value="1"/>
</dbReference>
<dbReference type="GO" id="GO:0015031">
    <property type="term" value="P:protein transport"/>
    <property type="evidence" value="ECO:0007669"/>
    <property type="project" value="UniProtKB-UniRule"/>
</dbReference>
<keyword evidence="6 12" id="KW-0931">ER-Golgi transport</keyword>
<evidence type="ECO:0000256" key="12">
    <source>
        <dbReference type="PIRNR" id="PIRNR016478"/>
    </source>
</evidence>
<evidence type="ECO:0000256" key="8">
    <source>
        <dbReference type="ARBA" id="ARBA00023034"/>
    </source>
</evidence>
<dbReference type="PIRSF" id="PIRSF016478">
    <property type="entry name" value="Coatomer_esu"/>
    <property type="match status" value="1"/>
</dbReference>
<evidence type="ECO:0000256" key="1">
    <source>
        <dbReference type="ARBA" id="ARBA00004255"/>
    </source>
</evidence>
<keyword evidence="14" id="KW-1185">Reference proteome</keyword>
<sequence length="292" mass="32258">MSGAPDQLFNVHNNFYLGAFQASINEAGDCFGLSDTETTERDCFVYRSYIAMGSYELVISEISEDAPTALQSVKLLATYLSDETQKETVVATLNEWLADPVCANNATLLLMAATVFAHEGNLNEALKCCHAGSSHLELLAMSIQLMLKMDRADCAEKQLKAMTAIDDDATCTQLATAWGNLALGGSKIQEAFYVFQELGDKYSWTVRLHNGSAVCSMHMGRYDEAEKELLEALNKDGKDADTLANLSVCFFHLNKPVTRFINQLKVVAPEHVMLKRQSSYEEAFDRAAQGYE</sequence>
<dbReference type="GO" id="GO:0000139">
    <property type="term" value="C:Golgi membrane"/>
    <property type="evidence" value="ECO:0007669"/>
    <property type="project" value="UniProtKB-SubCell"/>
</dbReference>
<evidence type="ECO:0000313" key="14">
    <source>
        <dbReference type="Proteomes" id="UP001190700"/>
    </source>
</evidence>
<evidence type="ECO:0000256" key="10">
    <source>
        <dbReference type="ARBA" id="ARBA00023329"/>
    </source>
</evidence>
<comment type="subcellular location">
    <subcellularLocation>
        <location evidence="2">Cytoplasmic vesicle</location>
        <location evidence="2">COPI-coated vesicle membrane</location>
        <topology evidence="2">Peripheral membrane protein</topology>
        <orientation evidence="2">Cytoplasmic side</orientation>
    </subcellularLocation>
    <subcellularLocation>
        <location evidence="1">Golgi apparatus membrane</location>
        <topology evidence="1">Peripheral membrane protein</topology>
        <orientation evidence="1">Cytoplasmic side</orientation>
    </subcellularLocation>
</comment>
<evidence type="ECO:0000256" key="11">
    <source>
        <dbReference type="ARBA" id="ARBA00025582"/>
    </source>
</evidence>
<dbReference type="GO" id="GO:0030126">
    <property type="term" value="C:COPI vesicle coat"/>
    <property type="evidence" value="ECO:0007669"/>
    <property type="project" value="TreeGrafter"/>
</dbReference>
<dbReference type="Proteomes" id="UP001190700">
    <property type="component" value="Unassembled WGS sequence"/>
</dbReference>
<reference evidence="13 14" key="1">
    <citation type="journal article" date="2015" name="Genome Biol. Evol.">
        <title>Comparative Genomics of a Bacterivorous Green Alga Reveals Evolutionary Causalities and Consequences of Phago-Mixotrophic Mode of Nutrition.</title>
        <authorList>
            <person name="Burns J.A."/>
            <person name="Paasch A."/>
            <person name="Narechania A."/>
            <person name="Kim E."/>
        </authorList>
    </citation>
    <scope>NUCLEOTIDE SEQUENCE [LARGE SCALE GENOMIC DNA]</scope>
    <source>
        <strain evidence="13 14">PLY_AMNH</strain>
    </source>
</reference>
<keyword evidence="4 12" id="KW-0813">Transport</keyword>
<dbReference type="InterPro" id="IPR011990">
    <property type="entry name" value="TPR-like_helical_dom_sf"/>
</dbReference>
<keyword evidence="10 12" id="KW-0968">Cytoplasmic vesicle</keyword>
<comment type="function">
    <text evidence="11 12">The coatomer is a cytosolic protein complex that binds to dilysine motifs and reversibly associates with Golgi non-clathrin-coated vesicles, which further mediate biosynthetic protein transport from the ER, via the Golgi up to the trans Golgi network. The coatomer complex is required for budding from Golgi membranes, and is essential for the retrograde Golgi-to-ER transport of dilysine-tagged proteins.</text>
</comment>
<evidence type="ECO:0000256" key="7">
    <source>
        <dbReference type="ARBA" id="ARBA00022927"/>
    </source>
</evidence>
<gene>
    <name evidence="13" type="ORF">CYMTET_4570</name>
</gene>
<evidence type="ECO:0000256" key="5">
    <source>
        <dbReference type="ARBA" id="ARBA00022490"/>
    </source>
</evidence>
<dbReference type="PANTHER" id="PTHR10805:SF0">
    <property type="entry name" value="COATOMER SUBUNIT EPSILON"/>
    <property type="match status" value="1"/>
</dbReference>
<accession>A0AAE0H0X0</accession>
<dbReference type="GO" id="GO:0005198">
    <property type="term" value="F:structural molecule activity"/>
    <property type="evidence" value="ECO:0007669"/>
    <property type="project" value="UniProtKB-UniRule"/>
</dbReference>
<evidence type="ECO:0000256" key="3">
    <source>
        <dbReference type="ARBA" id="ARBA00008827"/>
    </source>
</evidence>
<dbReference type="GO" id="GO:0006891">
    <property type="term" value="P:intra-Golgi vesicle-mediated transport"/>
    <property type="evidence" value="ECO:0007669"/>
    <property type="project" value="TreeGrafter"/>
</dbReference>
<dbReference type="Gene3D" id="1.25.40.10">
    <property type="entry name" value="Tetratricopeptide repeat domain"/>
    <property type="match status" value="1"/>
</dbReference>
<dbReference type="InterPro" id="IPR006822">
    <property type="entry name" value="Coatomer_esu"/>
</dbReference>
<dbReference type="AlphaFoldDB" id="A0AAE0H0X0"/>
<keyword evidence="9 12" id="KW-0472">Membrane</keyword>
<evidence type="ECO:0000256" key="4">
    <source>
        <dbReference type="ARBA" id="ARBA00022448"/>
    </source>
</evidence>
<evidence type="ECO:0000256" key="6">
    <source>
        <dbReference type="ARBA" id="ARBA00022892"/>
    </source>
</evidence>
<keyword evidence="8 12" id="KW-0333">Golgi apparatus</keyword>
<evidence type="ECO:0000256" key="2">
    <source>
        <dbReference type="ARBA" id="ARBA00004347"/>
    </source>
</evidence>
<protein>
    <recommendedName>
        <fullName evidence="12">Coatomer subunit epsilon</fullName>
    </recommendedName>
</protein>
<name>A0AAE0H0X0_9CHLO</name>
<keyword evidence="5 12" id="KW-0963">Cytoplasm</keyword>
<dbReference type="Pfam" id="PF04733">
    <property type="entry name" value="Coatomer_E"/>
    <property type="match status" value="1"/>
</dbReference>
<dbReference type="FunFam" id="1.25.40.10:FF:000140">
    <property type="entry name" value="Coatomer subunit epsilon"/>
    <property type="match status" value="1"/>
</dbReference>